<sequence>GAVPDRGRLGHGTPHPARGPRRRVGRGGLPRHLGAADPHPRDRRPVVRM</sequence>
<evidence type="ECO:0000256" key="1">
    <source>
        <dbReference type="SAM" id="MobiDB-lite"/>
    </source>
</evidence>
<feature type="non-terminal residue" evidence="2">
    <location>
        <position position="1"/>
    </location>
</feature>
<reference evidence="2" key="1">
    <citation type="submission" date="2020-02" db="EMBL/GenBank/DDBJ databases">
        <authorList>
            <person name="Meier V. D."/>
        </authorList>
    </citation>
    <scope>NUCLEOTIDE SEQUENCE</scope>
    <source>
        <strain evidence="2">AVDCRST_MAG61</strain>
    </source>
</reference>
<feature type="compositionally biased region" description="Basic and acidic residues" evidence="1">
    <location>
        <begin position="38"/>
        <end position="49"/>
    </location>
</feature>
<feature type="non-terminal residue" evidence="2">
    <location>
        <position position="49"/>
    </location>
</feature>
<evidence type="ECO:0000313" key="2">
    <source>
        <dbReference type="EMBL" id="CAA9292385.1"/>
    </source>
</evidence>
<dbReference type="AlphaFoldDB" id="A0A6J4K0F1"/>
<name>A0A6J4K0F1_9ACTN</name>
<feature type="region of interest" description="Disordered" evidence="1">
    <location>
        <begin position="1"/>
        <end position="49"/>
    </location>
</feature>
<gene>
    <name evidence="2" type="ORF">AVDCRST_MAG61-381</name>
</gene>
<dbReference type="EMBL" id="CADCTT010000041">
    <property type="protein sequence ID" value="CAA9292385.1"/>
    <property type="molecule type" value="Genomic_DNA"/>
</dbReference>
<protein>
    <submittedName>
        <fullName evidence="2">Uncharacterized protein</fullName>
    </submittedName>
</protein>
<accession>A0A6J4K0F1</accession>
<organism evidence="2">
    <name type="scientific">uncultured Friedmanniella sp</name>
    <dbReference type="NCBI Taxonomy" id="335381"/>
    <lineage>
        <taxon>Bacteria</taxon>
        <taxon>Bacillati</taxon>
        <taxon>Actinomycetota</taxon>
        <taxon>Actinomycetes</taxon>
        <taxon>Propionibacteriales</taxon>
        <taxon>Nocardioidaceae</taxon>
        <taxon>Friedmanniella</taxon>
        <taxon>environmental samples</taxon>
    </lineage>
</organism>
<proteinExistence type="predicted"/>